<proteinExistence type="predicted"/>
<dbReference type="RefSeq" id="WP_185141950.1">
    <property type="nucleotide sequence ID" value="NZ_JACJVP010000008.1"/>
</dbReference>
<name>A0A7X0VEQ9_9BACL</name>
<dbReference type="EMBL" id="JACJVP010000008">
    <property type="protein sequence ID" value="MBB6670508.1"/>
    <property type="molecule type" value="Genomic_DNA"/>
</dbReference>
<dbReference type="Pfam" id="PF05954">
    <property type="entry name" value="Phage_GPD"/>
    <property type="match status" value="1"/>
</dbReference>
<evidence type="ECO:0000313" key="2">
    <source>
        <dbReference type="Proteomes" id="UP000547209"/>
    </source>
</evidence>
<dbReference type="AlphaFoldDB" id="A0A7X0VEQ9"/>
<accession>A0A7X0VEQ9</accession>
<sequence length="341" mass="37481">MAQMQDARRAMLVLTYNGKDISSDIAKSLLNFTYTDETGLLDDLDITLEDRERKWQGSWTPAAGDRIKAEIRTINWIGPGEIKSLPLGSFEVDSVNVNGPPDTVTIRAVSLPNGSAKLEKRSRSWEKTTLKTVATEIAKRAGLSLLYEASDNPSYDQLQQTEQSDLGFLQDAATREGIALKVSGSKLVLFSEYTYEQKAAVATFTRGTDDVTCYGFTWSTNNAAYRACTVSYTNVKTKKAVSVTYTPTAAPKTGPVLKLNEQADTQAAALRLARIRLREKNKEVGKGSLQLMGDIRMAAGLTINVKGWGKYDGKYIIVSARHAIDGSGYKTDLDIRKVLGW</sequence>
<dbReference type="SUPFAM" id="SSF69279">
    <property type="entry name" value="Phage tail proteins"/>
    <property type="match status" value="1"/>
</dbReference>
<evidence type="ECO:0000313" key="1">
    <source>
        <dbReference type="EMBL" id="MBB6670508.1"/>
    </source>
</evidence>
<protein>
    <submittedName>
        <fullName evidence="1">Late control protein</fullName>
    </submittedName>
</protein>
<organism evidence="1 2">
    <name type="scientific">Cohnella nanjingensis</name>
    <dbReference type="NCBI Taxonomy" id="1387779"/>
    <lineage>
        <taxon>Bacteria</taxon>
        <taxon>Bacillati</taxon>
        <taxon>Bacillota</taxon>
        <taxon>Bacilli</taxon>
        <taxon>Bacillales</taxon>
        <taxon>Paenibacillaceae</taxon>
        <taxon>Cohnella</taxon>
    </lineage>
</organism>
<dbReference type="Proteomes" id="UP000547209">
    <property type="component" value="Unassembled WGS sequence"/>
</dbReference>
<comment type="caution">
    <text evidence="1">The sequence shown here is derived from an EMBL/GenBank/DDBJ whole genome shotgun (WGS) entry which is preliminary data.</text>
</comment>
<gene>
    <name evidence="1" type="ORF">H7C19_07380</name>
</gene>
<reference evidence="1 2" key="1">
    <citation type="submission" date="2020-08" db="EMBL/GenBank/DDBJ databases">
        <title>Cohnella phylogeny.</title>
        <authorList>
            <person name="Dunlap C."/>
        </authorList>
    </citation>
    <scope>NUCLEOTIDE SEQUENCE [LARGE SCALE GENOMIC DNA]</scope>
    <source>
        <strain evidence="1 2">DSM 28246</strain>
    </source>
</reference>
<keyword evidence="2" id="KW-1185">Reference proteome</keyword>